<comment type="caution">
    <text evidence="8">The sequence shown here is derived from an EMBL/GenBank/DDBJ whole genome shotgun (WGS) entry which is preliminary data.</text>
</comment>
<keyword evidence="9" id="KW-1185">Reference proteome</keyword>
<dbReference type="SUPFAM" id="SSF50022">
    <property type="entry name" value="ISP domain"/>
    <property type="match status" value="1"/>
</dbReference>
<dbReference type="InterPro" id="IPR005805">
    <property type="entry name" value="Rieske_Fe-S_prot_C"/>
</dbReference>
<proteinExistence type="predicted"/>
<evidence type="ECO:0000256" key="2">
    <source>
        <dbReference type="ARBA" id="ARBA00022723"/>
    </source>
</evidence>
<dbReference type="InterPro" id="IPR036922">
    <property type="entry name" value="Rieske_2Fe-2S_sf"/>
</dbReference>
<protein>
    <submittedName>
        <fullName evidence="8">Secreted protein</fullName>
    </submittedName>
</protein>
<dbReference type="InterPro" id="IPR014349">
    <property type="entry name" value="Rieske_Fe-S_prot"/>
</dbReference>
<feature type="domain" description="Rieske" evidence="7">
    <location>
        <begin position="39"/>
        <end position="128"/>
    </location>
</feature>
<evidence type="ECO:0000256" key="3">
    <source>
        <dbReference type="ARBA" id="ARBA00023004"/>
    </source>
</evidence>
<dbReference type="Proteomes" id="UP000294614">
    <property type="component" value="Unassembled WGS sequence"/>
</dbReference>
<evidence type="ECO:0000256" key="1">
    <source>
        <dbReference type="ARBA" id="ARBA00022714"/>
    </source>
</evidence>
<dbReference type="AlphaFoldDB" id="A0A4R1KBM6"/>
<dbReference type="GO" id="GO:0051537">
    <property type="term" value="F:2 iron, 2 sulfur cluster binding"/>
    <property type="evidence" value="ECO:0007669"/>
    <property type="project" value="UniProtKB-KW"/>
</dbReference>
<keyword evidence="3" id="KW-0408">Iron</keyword>
<evidence type="ECO:0000256" key="5">
    <source>
        <dbReference type="ARBA" id="ARBA00023157"/>
    </source>
</evidence>
<evidence type="ECO:0000313" key="9">
    <source>
        <dbReference type="Proteomes" id="UP000294614"/>
    </source>
</evidence>
<organism evidence="8 9">
    <name type="scientific">Seleniivibrio woodruffii</name>
    <dbReference type="NCBI Taxonomy" id="1078050"/>
    <lineage>
        <taxon>Bacteria</taxon>
        <taxon>Pseudomonadati</taxon>
        <taxon>Deferribacterota</taxon>
        <taxon>Deferribacteres</taxon>
        <taxon>Deferribacterales</taxon>
        <taxon>Geovibrionaceae</taxon>
        <taxon>Seleniivibrio</taxon>
    </lineage>
</organism>
<keyword evidence="2" id="KW-0479">Metal-binding</keyword>
<evidence type="ECO:0000259" key="7">
    <source>
        <dbReference type="PROSITE" id="PS51296"/>
    </source>
</evidence>
<evidence type="ECO:0000256" key="6">
    <source>
        <dbReference type="ARBA" id="ARBA00034078"/>
    </source>
</evidence>
<dbReference type="InterPro" id="IPR006311">
    <property type="entry name" value="TAT_signal"/>
</dbReference>
<reference evidence="8 9" key="1">
    <citation type="submission" date="2019-03" db="EMBL/GenBank/DDBJ databases">
        <title>Genomic Encyclopedia of Type Strains, Phase IV (KMG-IV): sequencing the most valuable type-strain genomes for metagenomic binning, comparative biology and taxonomic classification.</title>
        <authorList>
            <person name="Goeker M."/>
        </authorList>
    </citation>
    <scope>NUCLEOTIDE SEQUENCE [LARGE SCALE GENOMIC DNA]</scope>
    <source>
        <strain evidence="8 9">DSM 24984</strain>
    </source>
</reference>
<dbReference type="OrthoDB" id="9767869at2"/>
<keyword evidence="1" id="KW-0001">2Fe-2S</keyword>
<dbReference type="Gene3D" id="2.102.10.10">
    <property type="entry name" value="Rieske [2Fe-2S] iron-sulphur domain"/>
    <property type="match status" value="1"/>
</dbReference>
<keyword evidence="5" id="KW-1015">Disulfide bond</keyword>
<keyword evidence="4" id="KW-0411">Iron-sulfur</keyword>
<dbReference type="InterPro" id="IPR017941">
    <property type="entry name" value="Rieske_2Fe-2S"/>
</dbReference>
<dbReference type="PANTHER" id="PTHR10134">
    <property type="entry name" value="CYTOCHROME B-C1 COMPLEX SUBUNIT RIESKE, MITOCHONDRIAL"/>
    <property type="match status" value="1"/>
</dbReference>
<gene>
    <name evidence="8" type="ORF">C8D98_0476</name>
</gene>
<name>A0A4R1KBM6_9BACT</name>
<dbReference type="Pfam" id="PF00355">
    <property type="entry name" value="Rieske"/>
    <property type="match status" value="1"/>
</dbReference>
<dbReference type="InterPro" id="IPR019546">
    <property type="entry name" value="TAT_signal_bac_arc"/>
</dbReference>
<dbReference type="PROSITE" id="PS51318">
    <property type="entry name" value="TAT"/>
    <property type="match status" value="1"/>
</dbReference>
<accession>A0A4R1KBM6</accession>
<dbReference type="NCBIfam" id="TIGR01409">
    <property type="entry name" value="TAT_signal_seq"/>
    <property type="match status" value="1"/>
</dbReference>
<dbReference type="GO" id="GO:0046872">
    <property type="term" value="F:metal ion binding"/>
    <property type="evidence" value="ECO:0007669"/>
    <property type="project" value="UniProtKB-KW"/>
</dbReference>
<evidence type="ECO:0000313" key="8">
    <source>
        <dbReference type="EMBL" id="TCK61968.1"/>
    </source>
</evidence>
<evidence type="ECO:0000256" key="4">
    <source>
        <dbReference type="ARBA" id="ARBA00023014"/>
    </source>
</evidence>
<dbReference type="RefSeq" id="WP_132872978.1">
    <property type="nucleotide sequence ID" value="NZ_JBLJBI010000013.1"/>
</dbReference>
<dbReference type="PRINTS" id="PR00162">
    <property type="entry name" value="RIESKE"/>
</dbReference>
<comment type="cofactor">
    <cofactor evidence="6">
        <name>[2Fe-2S] cluster</name>
        <dbReference type="ChEBI" id="CHEBI:190135"/>
    </cofactor>
</comment>
<dbReference type="EMBL" id="SMGG01000003">
    <property type="protein sequence ID" value="TCK61968.1"/>
    <property type="molecule type" value="Genomic_DNA"/>
</dbReference>
<sequence>MAVSRRSFLKRLTYFAAGAAGLWGLFRYLTPPSAGGEIILSVRSTDIPEGGALIFADRQTAVLRKDGRITALSMTCTHLGCTVSLDGDRFACPCHGSIFSLDGGVIKGPAVKPLTEYAFEEKNGILTVFRRSVS</sequence>
<dbReference type="PROSITE" id="PS51296">
    <property type="entry name" value="RIESKE"/>
    <property type="match status" value="1"/>
</dbReference>
<dbReference type="GO" id="GO:0016020">
    <property type="term" value="C:membrane"/>
    <property type="evidence" value="ECO:0007669"/>
    <property type="project" value="InterPro"/>
</dbReference>